<organism evidence="6 7">
    <name type="scientific">Hermetia illucens</name>
    <name type="common">Black soldier fly</name>
    <dbReference type="NCBI Taxonomy" id="343691"/>
    <lineage>
        <taxon>Eukaryota</taxon>
        <taxon>Metazoa</taxon>
        <taxon>Ecdysozoa</taxon>
        <taxon>Arthropoda</taxon>
        <taxon>Hexapoda</taxon>
        <taxon>Insecta</taxon>
        <taxon>Pterygota</taxon>
        <taxon>Neoptera</taxon>
        <taxon>Endopterygota</taxon>
        <taxon>Diptera</taxon>
        <taxon>Brachycera</taxon>
        <taxon>Stratiomyomorpha</taxon>
        <taxon>Stratiomyidae</taxon>
        <taxon>Hermetiinae</taxon>
        <taxon>Hermetia</taxon>
    </lineage>
</organism>
<dbReference type="Pfam" id="PF05282">
    <property type="entry name" value="AAR2"/>
    <property type="match status" value="1"/>
</dbReference>
<dbReference type="InterPro" id="IPR033648">
    <property type="entry name" value="AAR2_C"/>
</dbReference>
<dbReference type="InterPro" id="IPR033647">
    <property type="entry name" value="Aar2_N"/>
</dbReference>
<feature type="domain" description="AAR2 N-terminal" evidence="5">
    <location>
        <begin position="22"/>
        <end position="154"/>
    </location>
</feature>
<dbReference type="FunFam" id="2.60.34.20:FF:000001">
    <property type="entry name" value="protein AAR2 homolog"/>
    <property type="match status" value="1"/>
</dbReference>
<name>A0A7R8V0Z1_HERIL</name>
<evidence type="ECO:0000259" key="5">
    <source>
        <dbReference type="Pfam" id="PF20981"/>
    </source>
</evidence>
<dbReference type="CDD" id="cd13778">
    <property type="entry name" value="Aar2_C"/>
    <property type="match status" value="1"/>
</dbReference>
<dbReference type="Pfam" id="PF20981">
    <property type="entry name" value="AAR2_1st"/>
    <property type="match status" value="1"/>
</dbReference>
<dbReference type="InterPro" id="IPR007946">
    <property type="entry name" value="AAR2"/>
</dbReference>
<dbReference type="OrthoDB" id="201752at2759"/>
<reference evidence="6 7" key="1">
    <citation type="submission" date="2020-11" db="EMBL/GenBank/DDBJ databases">
        <authorList>
            <person name="Wallbank WR R."/>
            <person name="Pardo Diaz C."/>
            <person name="Kozak K."/>
            <person name="Martin S."/>
            <person name="Jiggins C."/>
            <person name="Moest M."/>
            <person name="Warren A I."/>
            <person name="Generalovic N T."/>
            <person name="Byers J.R.P. K."/>
            <person name="Montejo-Kovacevich G."/>
            <person name="Yen C E."/>
        </authorList>
    </citation>
    <scope>NUCLEOTIDE SEQUENCE [LARGE SCALE GENOMIC DNA]</scope>
</reference>
<evidence type="ECO:0000256" key="1">
    <source>
        <dbReference type="ARBA" id="ARBA00006281"/>
    </source>
</evidence>
<feature type="domain" description="AAR2 C-terminal" evidence="4">
    <location>
        <begin position="214"/>
        <end position="355"/>
    </location>
</feature>
<dbReference type="Gene3D" id="2.60.34.20">
    <property type="match status" value="1"/>
</dbReference>
<dbReference type="InterPro" id="IPR038514">
    <property type="entry name" value="AAR2_C_sf"/>
</dbReference>
<dbReference type="PANTHER" id="PTHR12689">
    <property type="entry name" value="A1 CISTRON SPLICING FACTOR AAR2-RELATED"/>
    <property type="match status" value="1"/>
</dbReference>
<sequence>MQAGGSPIVIDPYVAQHMLQVGATLIIAGVPVGTEFGIDLSSYDVGERFRGVKMIPPGPHYVFCAARDSYGTTAPRVGFAHYFKPCEIVVKEWDPQTEELRTRQCQDIELEKQRIRENLKDLDRFLAPYDFKELAKWKSLTDTITEDVLCRCTPQSGFIRNSMEFLSCPDSERPRGGAPGNYKNLPYVADESELLPNLKPLPDTALNFKELPPRIPKGVAPSEVTRHHLDCIEAVDAFFAKFSDQIEAIQEIQLAFIFFCSGYSVDSLAHWRKTLNLLSNSETAVDKYMLFYMKYLEILQFQLPELPEELMEQTKNNTVCRDVRSLLQNCAVAGLHISADRMAKRLKKTMKWKFDGLLDEDPEDMPVVVDNAD</sequence>
<evidence type="ECO:0000313" key="7">
    <source>
        <dbReference type="Proteomes" id="UP000594454"/>
    </source>
</evidence>
<accession>A0A7R8V0Z1</accession>
<comment type="similarity">
    <text evidence="1">Belongs to the AAR2 family.</text>
</comment>
<dbReference type="GO" id="GO:0000244">
    <property type="term" value="P:spliceosomal tri-snRNP complex assembly"/>
    <property type="evidence" value="ECO:0007669"/>
    <property type="project" value="TreeGrafter"/>
</dbReference>
<gene>
    <name evidence="6" type="ORF">HERILL_LOCUS13327</name>
</gene>
<dbReference type="FunCoup" id="A0A7R8V0Z1">
    <property type="interactions" value="1616"/>
</dbReference>
<evidence type="ECO:0000313" key="6">
    <source>
        <dbReference type="EMBL" id="CAD7090871.1"/>
    </source>
</evidence>
<dbReference type="AlphaFoldDB" id="A0A7R8V0Z1"/>
<proteinExistence type="inferred from homology"/>
<protein>
    <recommendedName>
        <fullName evidence="2">Protein AAR2 homolog</fullName>
    </recommendedName>
    <alternativeName>
        <fullName evidence="3">AAR2 splicing factor homolog</fullName>
    </alternativeName>
</protein>
<dbReference type="InterPro" id="IPR038516">
    <property type="entry name" value="AAR2_N_sf"/>
</dbReference>
<evidence type="ECO:0000259" key="4">
    <source>
        <dbReference type="Pfam" id="PF05282"/>
    </source>
</evidence>
<evidence type="ECO:0000256" key="3">
    <source>
        <dbReference type="ARBA" id="ARBA00030625"/>
    </source>
</evidence>
<dbReference type="PANTHER" id="PTHR12689:SF4">
    <property type="entry name" value="PROTEIN AAR2 HOMOLOG"/>
    <property type="match status" value="1"/>
</dbReference>
<dbReference type="CDD" id="cd13777">
    <property type="entry name" value="Aar2_N"/>
    <property type="match status" value="1"/>
</dbReference>
<dbReference type="EMBL" id="LR899013">
    <property type="protein sequence ID" value="CAD7090871.1"/>
    <property type="molecule type" value="Genomic_DNA"/>
</dbReference>
<dbReference type="Proteomes" id="UP000594454">
    <property type="component" value="Chromosome 5"/>
</dbReference>
<keyword evidence="7" id="KW-1185">Reference proteome</keyword>
<dbReference type="Gene3D" id="1.25.40.550">
    <property type="entry name" value="Aar2, C-terminal domain-like"/>
    <property type="match status" value="1"/>
</dbReference>
<evidence type="ECO:0000256" key="2">
    <source>
        <dbReference type="ARBA" id="ARBA00016372"/>
    </source>
</evidence>
<dbReference type="OMA" id="VWQSGGL"/>
<dbReference type="InParanoid" id="A0A7R8V0Z1"/>